<reference evidence="1" key="3">
    <citation type="submission" date="2025-09" db="UniProtKB">
        <authorList>
            <consortium name="Ensembl"/>
        </authorList>
    </citation>
    <scope>IDENTIFICATION</scope>
</reference>
<keyword evidence="2" id="KW-1185">Reference proteome</keyword>
<evidence type="ECO:0000313" key="2">
    <source>
        <dbReference type="Proteomes" id="UP001501940"/>
    </source>
</evidence>
<accession>A0AAQ6ANB1</accession>
<dbReference type="Ensembl" id="ENSAOCT00000057278.1">
    <property type="protein sequence ID" value="ENSAOCP00000078191.1"/>
    <property type="gene ID" value="ENSAOCG00000026692.1"/>
</dbReference>
<sequence length="83" mass="9528">MAYFPLNRSKIFPYLSSLCVNTAFSSLENLLIFFCQVTFLHKPLQCALEPNFLHFNFWSEDHFSPMKETLQGGINAVAPVCDH</sequence>
<dbReference type="AlphaFoldDB" id="A0AAQ6ANB1"/>
<reference evidence="1 2" key="1">
    <citation type="submission" date="2022-01" db="EMBL/GenBank/DDBJ databases">
        <title>A chromosome-scale genome assembly of the false clownfish, Amphiprion ocellaris.</title>
        <authorList>
            <person name="Ryu T."/>
        </authorList>
    </citation>
    <scope>NUCLEOTIDE SEQUENCE [LARGE SCALE GENOMIC DNA]</scope>
</reference>
<evidence type="ECO:0000313" key="1">
    <source>
        <dbReference type="Ensembl" id="ENSAOCP00000078191.1"/>
    </source>
</evidence>
<name>A0AAQ6ANB1_AMPOC</name>
<organism evidence="1 2">
    <name type="scientific">Amphiprion ocellaris</name>
    <name type="common">Clown anemonefish</name>
    <dbReference type="NCBI Taxonomy" id="80972"/>
    <lineage>
        <taxon>Eukaryota</taxon>
        <taxon>Metazoa</taxon>
        <taxon>Chordata</taxon>
        <taxon>Craniata</taxon>
        <taxon>Vertebrata</taxon>
        <taxon>Euteleostomi</taxon>
        <taxon>Actinopterygii</taxon>
        <taxon>Neopterygii</taxon>
        <taxon>Teleostei</taxon>
        <taxon>Neoteleostei</taxon>
        <taxon>Acanthomorphata</taxon>
        <taxon>Ovalentaria</taxon>
        <taxon>Pomacentridae</taxon>
        <taxon>Amphiprion</taxon>
    </lineage>
</organism>
<dbReference type="Proteomes" id="UP001501940">
    <property type="component" value="Chromosome 1"/>
</dbReference>
<protein>
    <submittedName>
        <fullName evidence="1">Uncharacterized protein</fullName>
    </submittedName>
</protein>
<proteinExistence type="predicted"/>
<reference evidence="1" key="2">
    <citation type="submission" date="2025-08" db="UniProtKB">
        <authorList>
            <consortium name="Ensembl"/>
        </authorList>
    </citation>
    <scope>IDENTIFICATION</scope>
</reference>